<feature type="transmembrane region" description="Helical" evidence="1">
    <location>
        <begin position="7"/>
        <end position="35"/>
    </location>
</feature>
<keyword evidence="1" id="KW-1133">Transmembrane helix</keyword>
<keyword evidence="1" id="KW-0472">Membrane</keyword>
<proteinExistence type="predicted"/>
<evidence type="ECO:0008006" key="4">
    <source>
        <dbReference type="Google" id="ProtNLM"/>
    </source>
</evidence>
<dbReference type="EMBL" id="FP565809">
    <property type="protein sequence ID" value="CBH20247.1"/>
    <property type="molecule type" value="Genomic_DNA"/>
</dbReference>
<organism evidence="2 3">
    <name type="scientific">Acetoanaerobium sticklandii (strain ATCC 12662 / DSM 519 / JCM 1433 / CCUG 9281 / NCIMB 10654 / HF)</name>
    <name type="common">Clostridium sticklandii</name>
    <dbReference type="NCBI Taxonomy" id="499177"/>
    <lineage>
        <taxon>Bacteria</taxon>
        <taxon>Bacillati</taxon>
        <taxon>Bacillota</taxon>
        <taxon>Clostridia</taxon>
        <taxon>Peptostreptococcales</taxon>
        <taxon>Filifactoraceae</taxon>
        <taxon>Acetoanaerobium</taxon>
    </lineage>
</organism>
<evidence type="ECO:0000256" key="1">
    <source>
        <dbReference type="SAM" id="Phobius"/>
    </source>
</evidence>
<reference evidence="3" key="1">
    <citation type="journal article" date="2010" name="BMC Genomics">
        <title>Clostridium sticklandii, a specialist in amino acid degradation:revisiting its metabolism through its genome sequence.</title>
        <authorList>
            <person name="Fonknechten N."/>
            <person name="Chaussonnerie S."/>
            <person name="Tricot S."/>
            <person name="Lajus A."/>
            <person name="Andreesen J.R."/>
            <person name="Perchat N."/>
            <person name="Pelletier E."/>
            <person name="Gouyvenoux M."/>
            <person name="Barbe V."/>
            <person name="Salanoubat M."/>
            <person name="Le Paslier D."/>
            <person name="Weissenbach J."/>
            <person name="Cohen G.N."/>
            <person name="Kreimeyer A."/>
        </authorList>
    </citation>
    <scope>NUCLEOTIDE SEQUENCE [LARGE SCALE GENOMIC DNA]</scope>
    <source>
        <strain evidence="3">ATCC 12662 / DSM 519 / JCM 1433 / CCUG 9281 / NCIMB 10654 / HF</strain>
    </source>
</reference>
<dbReference type="KEGG" id="cst:CLOST_0117"/>
<feature type="transmembrane region" description="Helical" evidence="1">
    <location>
        <begin position="55"/>
        <end position="74"/>
    </location>
</feature>
<dbReference type="Proteomes" id="UP000007041">
    <property type="component" value="Chromosome"/>
</dbReference>
<dbReference type="InterPro" id="IPR010374">
    <property type="entry name" value="DUF969"/>
</dbReference>
<evidence type="ECO:0000313" key="2">
    <source>
        <dbReference type="EMBL" id="CBH20247.1"/>
    </source>
</evidence>
<dbReference type="STRING" id="1511.CLOST_0117"/>
<dbReference type="HOGENOM" id="CLU_120490_0_0_9"/>
<keyword evidence="1" id="KW-0812">Transmembrane</keyword>
<dbReference type="BioCyc" id="CSTI499177:GJE9-123-MONOMER"/>
<evidence type="ECO:0000313" key="3">
    <source>
        <dbReference type="Proteomes" id="UP000007041"/>
    </source>
</evidence>
<name>E3PR50_ACESD</name>
<gene>
    <name evidence="2" type="ordered locus">CLOST_0117</name>
</gene>
<dbReference type="Pfam" id="PF06149">
    <property type="entry name" value="DUF969"/>
    <property type="match status" value="1"/>
</dbReference>
<keyword evidence="3" id="KW-1185">Reference proteome</keyword>
<protein>
    <recommendedName>
        <fullName evidence="4">DUF969 domain-containing protein</fullName>
    </recommendedName>
</protein>
<dbReference type="AlphaFoldDB" id="E3PR50"/>
<sequence length="173" mass="18615">MIKLIGVLIIVIGFALKLDTIAVVLIAGIATGLVGGLSFPEILSVLGEAFITNRYMSLFLITLPVIGILERYGLRERASDLIKSMKTVSAGKVITTYTFIREIAAALSLRLGGHVQFIRPLVLPMAQGAAESNHGEISEEDLEEIKGYSAAAENIGNFFGKMYLLLVVESCLS</sequence>
<accession>E3PR50</accession>
<dbReference type="eggNOG" id="COG3819">
    <property type="taxonomic scope" value="Bacteria"/>
</dbReference>